<comment type="caution">
    <text evidence="1">The sequence shown here is derived from an EMBL/GenBank/DDBJ whole genome shotgun (WGS) entry which is preliminary data.</text>
</comment>
<accession>A0ABQ4YMQ9</accession>
<dbReference type="EMBL" id="BQNB010010546">
    <property type="protein sequence ID" value="GJS78741.1"/>
    <property type="molecule type" value="Genomic_DNA"/>
</dbReference>
<sequence>MSRLYDNWIMSNGLKSREKPSNPKKTCNFVGRVSDIKVFVGNFTYGCEFMVLEDVSSVIDHYLDGIIFGKLFVKKSKLIYDKEEGFVMFGKNDERVTFKMPHKMERFKDIEDLNTDNIPPFLQQVKETRRKEKAMLLGKE</sequence>
<organism evidence="1 2">
    <name type="scientific">Tanacetum coccineum</name>
    <dbReference type="NCBI Taxonomy" id="301880"/>
    <lineage>
        <taxon>Eukaryota</taxon>
        <taxon>Viridiplantae</taxon>
        <taxon>Streptophyta</taxon>
        <taxon>Embryophyta</taxon>
        <taxon>Tracheophyta</taxon>
        <taxon>Spermatophyta</taxon>
        <taxon>Magnoliopsida</taxon>
        <taxon>eudicotyledons</taxon>
        <taxon>Gunneridae</taxon>
        <taxon>Pentapetalae</taxon>
        <taxon>asterids</taxon>
        <taxon>campanulids</taxon>
        <taxon>Asterales</taxon>
        <taxon>Asteraceae</taxon>
        <taxon>Asteroideae</taxon>
        <taxon>Anthemideae</taxon>
        <taxon>Anthemidinae</taxon>
        <taxon>Tanacetum</taxon>
    </lineage>
</organism>
<dbReference type="Proteomes" id="UP001151760">
    <property type="component" value="Unassembled WGS sequence"/>
</dbReference>
<name>A0ABQ4YMQ9_9ASTR</name>
<protein>
    <submittedName>
        <fullName evidence="1">Uncharacterized protein</fullName>
    </submittedName>
</protein>
<gene>
    <name evidence="1" type="ORF">Tco_0728622</name>
</gene>
<evidence type="ECO:0000313" key="2">
    <source>
        <dbReference type="Proteomes" id="UP001151760"/>
    </source>
</evidence>
<reference evidence="1" key="1">
    <citation type="journal article" date="2022" name="Int. J. Mol. Sci.">
        <title>Draft Genome of Tanacetum Coccineum: Genomic Comparison of Closely Related Tanacetum-Family Plants.</title>
        <authorList>
            <person name="Yamashiro T."/>
            <person name="Shiraishi A."/>
            <person name="Nakayama K."/>
            <person name="Satake H."/>
        </authorList>
    </citation>
    <scope>NUCLEOTIDE SEQUENCE</scope>
</reference>
<proteinExistence type="predicted"/>
<evidence type="ECO:0000313" key="1">
    <source>
        <dbReference type="EMBL" id="GJS78741.1"/>
    </source>
</evidence>
<keyword evidence="2" id="KW-1185">Reference proteome</keyword>
<reference evidence="1" key="2">
    <citation type="submission" date="2022-01" db="EMBL/GenBank/DDBJ databases">
        <authorList>
            <person name="Yamashiro T."/>
            <person name="Shiraishi A."/>
            <person name="Satake H."/>
            <person name="Nakayama K."/>
        </authorList>
    </citation>
    <scope>NUCLEOTIDE SEQUENCE</scope>
</reference>